<dbReference type="EMBL" id="JAGTJR010000011">
    <property type="protein sequence ID" value="KAH7052342.1"/>
    <property type="molecule type" value="Genomic_DNA"/>
</dbReference>
<comment type="caution">
    <text evidence="3">The sequence shown here is derived from an EMBL/GenBank/DDBJ whole genome shotgun (WGS) entry which is preliminary data.</text>
</comment>
<organism evidence="3 4">
    <name type="scientific">Macrophomina phaseolina</name>
    <dbReference type="NCBI Taxonomy" id="35725"/>
    <lineage>
        <taxon>Eukaryota</taxon>
        <taxon>Fungi</taxon>
        <taxon>Dikarya</taxon>
        <taxon>Ascomycota</taxon>
        <taxon>Pezizomycotina</taxon>
        <taxon>Dothideomycetes</taxon>
        <taxon>Dothideomycetes incertae sedis</taxon>
        <taxon>Botryosphaeriales</taxon>
        <taxon>Botryosphaeriaceae</taxon>
        <taxon>Macrophomina</taxon>
    </lineage>
</organism>
<feature type="region of interest" description="Disordered" evidence="1">
    <location>
        <begin position="38"/>
        <end position="70"/>
    </location>
</feature>
<feature type="transmembrane region" description="Helical" evidence="2">
    <location>
        <begin position="86"/>
        <end position="104"/>
    </location>
</feature>
<evidence type="ECO:0000256" key="2">
    <source>
        <dbReference type="SAM" id="Phobius"/>
    </source>
</evidence>
<protein>
    <submittedName>
        <fullName evidence="3">Uncharacterized protein</fullName>
    </submittedName>
</protein>
<keyword evidence="2" id="KW-1133">Transmembrane helix</keyword>
<dbReference type="Proteomes" id="UP000774617">
    <property type="component" value="Unassembled WGS sequence"/>
</dbReference>
<feature type="compositionally biased region" description="Polar residues" evidence="1">
    <location>
        <begin position="39"/>
        <end position="58"/>
    </location>
</feature>
<proteinExistence type="predicted"/>
<reference evidence="3 4" key="1">
    <citation type="journal article" date="2021" name="Nat. Commun.">
        <title>Genetic determinants of endophytism in the Arabidopsis root mycobiome.</title>
        <authorList>
            <person name="Mesny F."/>
            <person name="Miyauchi S."/>
            <person name="Thiergart T."/>
            <person name="Pickel B."/>
            <person name="Atanasova L."/>
            <person name="Karlsson M."/>
            <person name="Huettel B."/>
            <person name="Barry K.W."/>
            <person name="Haridas S."/>
            <person name="Chen C."/>
            <person name="Bauer D."/>
            <person name="Andreopoulos W."/>
            <person name="Pangilinan J."/>
            <person name="LaButti K."/>
            <person name="Riley R."/>
            <person name="Lipzen A."/>
            <person name="Clum A."/>
            <person name="Drula E."/>
            <person name="Henrissat B."/>
            <person name="Kohler A."/>
            <person name="Grigoriev I.V."/>
            <person name="Martin F.M."/>
            <person name="Hacquard S."/>
        </authorList>
    </citation>
    <scope>NUCLEOTIDE SEQUENCE [LARGE SCALE GENOMIC DNA]</scope>
    <source>
        <strain evidence="3 4">MPI-SDFR-AT-0080</strain>
    </source>
</reference>
<name>A0ABQ8GG06_9PEZI</name>
<keyword evidence="2" id="KW-0812">Transmembrane</keyword>
<evidence type="ECO:0000256" key="1">
    <source>
        <dbReference type="SAM" id="MobiDB-lite"/>
    </source>
</evidence>
<evidence type="ECO:0000313" key="4">
    <source>
        <dbReference type="Proteomes" id="UP000774617"/>
    </source>
</evidence>
<keyword evidence="4" id="KW-1185">Reference proteome</keyword>
<evidence type="ECO:0000313" key="3">
    <source>
        <dbReference type="EMBL" id="KAH7052342.1"/>
    </source>
</evidence>
<sequence length="127" mass="14378">MLLPTLRWLSPTAVLRLPLHHSRAIICRPRVRLARASSPALSTHRTFFESNPNPSPRSNGVRRPKDDVEPPSFSLRALGLSRNMRIGVLTLVGIYGTIETWFYYQWALQWWRNRGVEDGDAVGRGGG</sequence>
<accession>A0ABQ8GG06</accession>
<keyword evidence="2" id="KW-0472">Membrane</keyword>
<gene>
    <name evidence="3" type="ORF">B0J12DRAFT_661305</name>
</gene>